<organism evidence="1 2">
    <name type="scientific">Streptomyces gibsoniae</name>
    <dbReference type="NCBI Taxonomy" id="3075529"/>
    <lineage>
        <taxon>Bacteria</taxon>
        <taxon>Bacillati</taxon>
        <taxon>Actinomycetota</taxon>
        <taxon>Actinomycetes</taxon>
        <taxon>Kitasatosporales</taxon>
        <taxon>Streptomycetaceae</taxon>
        <taxon>Streptomyces</taxon>
    </lineage>
</organism>
<evidence type="ECO:0000313" key="2">
    <source>
        <dbReference type="Proteomes" id="UP001183809"/>
    </source>
</evidence>
<reference evidence="2" key="1">
    <citation type="submission" date="2023-07" db="EMBL/GenBank/DDBJ databases">
        <title>30 novel species of actinomycetes from the DSMZ collection.</title>
        <authorList>
            <person name="Nouioui I."/>
        </authorList>
    </citation>
    <scope>NUCLEOTIDE SEQUENCE [LARGE SCALE GENOMIC DNA]</scope>
    <source>
        <strain evidence="2">DSM 41699</strain>
    </source>
</reference>
<dbReference type="Pfam" id="PF17197">
    <property type="entry name" value="DUF5134"/>
    <property type="match status" value="1"/>
</dbReference>
<evidence type="ECO:0000313" key="1">
    <source>
        <dbReference type="EMBL" id="MDT0469137.1"/>
    </source>
</evidence>
<sequence length="206" mass="21884">MSAADVVHWMLTALFAAGAVHALRDGVLARSSGWRSRVDHVLDIAMALAMAMMPWTSGYMLPRLPQTVFFAAAALWFPLTAVRRAQKSGLVDIARRLPHAAGMAAMAWMTYLTAGSSHETLAEGISSAHHTAHVGHSTGVKGGDLVTGVLALYLLVCALRSLTRDMPPLCGASGTVDVATSMCGPYNHFWHGSMALGTAIMLLMHC</sequence>
<dbReference type="InterPro" id="IPR033458">
    <property type="entry name" value="DUF5134"/>
</dbReference>
<gene>
    <name evidence="1" type="ORF">RM764_40270</name>
</gene>
<proteinExistence type="predicted"/>
<dbReference type="EMBL" id="JAVREY010000095">
    <property type="protein sequence ID" value="MDT0469137.1"/>
    <property type="molecule type" value="Genomic_DNA"/>
</dbReference>
<accession>A0ABU2U820</accession>
<comment type="caution">
    <text evidence="1">The sequence shown here is derived from an EMBL/GenBank/DDBJ whole genome shotgun (WGS) entry which is preliminary data.</text>
</comment>
<keyword evidence="2" id="KW-1185">Reference proteome</keyword>
<protein>
    <submittedName>
        <fullName evidence="1">DUF5134 domain-containing protein</fullName>
    </submittedName>
</protein>
<dbReference type="RefSeq" id="WP_311700574.1">
    <property type="nucleotide sequence ID" value="NZ_JAVREY010000095.1"/>
</dbReference>
<dbReference type="Proteomes" id="UP001183809">
    <property type="component" value="Unassembled WGS sequence"/>
</dbReference>
<name>A0ABU2U820_9ACTN</name>